<sequence>MKTRPVVLANVARLLLLQPAFTLAATFYSQLSLCPDLCHNVGSSPANWTVLQHVDQLKSCDKAVLFDLSLVNDLSNTKVSTLIRACVATGDGGPSIATTQSVDSDCGNSSTVSFPLQIGRSGVVAADNGLLSIESLKPLLADLDRELLIPEDCGTRVLFSASPSAATIVGVYIGSGLDTPLSFQSVVNQTNKNIAEGGLGTTFLVQACPDAGRAETLGLIVNTEGDVGLVQSTLRQWNNGTCVDGLDSIRESSEIQVGRRTTASPAPPSRHFNTTLAGKQSRNTCSTTQVVSGDGCGSLAARCGISGAAFESYNPLPALCSTLQIGQHVCCSPGDLPDFRPQPNPDGTCATYTVQAGEWCALIASDHFITADDIENFNKQTWGWNGCQFMQVGQAICLSTGSPPMPAPVSNAICGPQVLGTQAPSDFSQLANLNPCPLNSCCNIWGQCGITPSFCTIYQSDTGAPGTSPPGTASCISNCGTNFANNDNHPAQFLKVGYWESWAATRGCLGMTAAQIPSGYSHIHYAFGGITNDYQVDVSDTQTQFNDFKATTGFKKILSFGGWSFSTEADTFPIFRDGVTSANRQTFAQNVVSFMQTHNLDGLDFDWEYPGVRTTPRVPLFSTLTSLILTIQAPDIPGIPPGGPNDGANYLEFLQMVKAILPAGKSLSIAAPASYWYLKGFPIADMAPLLDYIVFMTYDLRGQWDWGNQFATEGLARGRLSSAPKTNYALAMITKAGVPSNKVVVGSSGNGGYGTSPSSATIGSIPGCTVPAPGATFTIDADCAAGIANYPPSGRNNDSPGPDSCDEECNLWQRITATCCGIGGDLANPVVILPNVQIPNSVVLPPGYSPAAPLDVPIPADIILPIGFTPTTPFQFGPVILPAGPTPTEIILPAGFVPILPFILPPITLTPGTTLIYPVIIPPLFTFPPPPAPPLIVPPPVPLRPVPPPPPTGPPPPTARLPPPHHGVRLLPAVGVGDSELPGAGHADADTNRPGPDANADADADASVPGAVRADPRRGARGVHVL</sequence>
<dbReference type="SUPFAM" id="SSF57016">
    <property type="entry name" value="Plant lectins/antimicrobial peptides"/>
    <property type="match status" value="1"/>
</dbReference>
<feature type="domain" description="LysM" evidence="15">
    <location>
        <begin position="286"/>
        <end position="331"/>
    </location>
</feature>
<organism evidence="17 18">
    <name type="scientific">Chaetomium globosum (strain ATCC 6205 / CBS 148.51 / DSM 1962 / NBRC 6347 / NRRL 1970)</name>
    <name type="common">Soil fungus</name>
    <dbReference type="NCBI Taxonomy" id="306901"/>
    <lineage>
        <taxon>Eukaryota</taxon>
        <taxon>Fungi</taxon>
        <taxon>Dikarya</taxon>
        <taxon>Ascomycota</taxon>
        <taxon>Pezizomycotina</taxon>
        <taxon>Sordariomycetes</taxon>
        <taxon>Sordariomycetidae</taxon>
        <taxon>Sordariales</taxon>
        <taxon>Chaetomiaceae</taxon>
        <taxon>Chaetomium</taxon>
    </lineage>
</organism>
<evidence type="ECO:0000256" key="14">
    <source>
        <dbReference type="SAM" id="SignalP"/>
    </source>
</evidence>
<dbReference type="eggNOG" id="KOG2806">
    <property type="taxonomic scope" value="Eukaryota"/>
</dbReference>
<feature type="signal peptide" evidence="14">
    <location>
        <begin position="1"/>
        <end position="24"/>
    </location>
</feature>
<dbReference type="InterPro" id="IPR018392">
    <property type="entry name" value="LysM"/>
</dbReference>
<dbReference type="Pfam" id="PF01476">
    <property type="entry name" value="LysM"/>
    <property type="match status" value="2"/>
</dbReference>
<dbReference type="GO" id="GO:0006032">
    <property type="term" value="P:chitin catabolic process"/>
    <property type="evidence" value="ECO:0007669"/>
    <property type="project" value="UniProtKB-KW"/>
</dbReference>
<dbReference type="InterPro" id="IPR036861">
    <property type="entry name" value="Endochitinase-like_sf"/>
</dbReference>
<proteinExistence type="predicted"/>
<evidence type="ECO:0000256" key="3">
    <source>
        <dbReference type="ARBA" id="ARBA00012729"/>
    </source>
</evidence>
<dbReference type="AlphaFoldDB" id="Q2GRR5"/>
<name>Q2GRR5_CHAGB</name>
<dbReference type="InterPro" id="IPR053214">
    <property type="entry name" value="LysM12-like"/>
</dbReference>
<dbReference type="GO" id="GO:0008061">
    <property type="term" value="F:chitin binding"/>
    <property type="evidence" value="ECO:0007669"/>
    <property type="project" value="UniProtKB-KW"/>
</dbReference>
<dbReference type="VEuPathDB" id="FungiDB:CHGG_09339"/>
<dbReference type="PROSITE" id="PS51782">
    <property type="entry name" value="LYSM"/>
    <property type="match status" value="2"/>
</dbReference>
<comment type="subcellular location">
    <subcellularLocation>
        <location evidence="2">Secreted</location>
    </subcellularLocation>
</comment>
<dbReference type="PROSITE" id="PS01095">
    <property type="entry name" value="GH18_1"/>
    <property type="match status" value="1"/>
</dbReference>
<comment type="catalytic activity">
    <reaction evidence="1">
        <text>Random endo-hydrolysis of N-acetyl-beta-D-glucosaminide (1-&gt;4)-beta-linkages in chitin and chitodextrins.</text>
        <dbReference type="EC" id="3.2.1.14"/>
    </reaction>
</comment>
<dbReference type="EMBL" id="CH408034">
    <property type="protein sequence ID" value="EAQ85325.1"/>
    <property type="molecule type" value="Genomic_DNA"/>
</dbReference>
<evidence type="ECO:0000256" key="7">
    <source>
        <dbReference type="ARBA" id="ARBA00023024"/>
    </source>
</evidence>
<evidence type="ECO:0000256" key="12">
    <source>
        <dbReference type="RuleBase" id="RU000489"/>
    </source>
</evidence>
<dbReference type="OMA" id="CAAGIAN"/>
<evidence type="ECO:0000259" key="15">
    <source>
        <dbReference type="PROSITE" id="PS51782"/>
    </source>
</evidence>
<dbReference type="SMART" id="SM00636">
    <property type="entry name" value="Glyco_18"/>
    <property type="match status" value="1"/>
</dbReference>
<evidence type="ECO:0000313" key="17">
    <source>
        <dbReference type="EMBL" id="EAQ85325.1"/>
    </source>
</evidence>
<evidence type="ECO:0000313" key="18">
    <source>
        <dbReference type="Proteomes" id="UP000001056"/>
    </source>
</evidence>
<dbReference type="HOGENOM" id="CLU_295106_0_0_1"/>
<evidence type="ECO:0000256" key="1">
    <source>
        <dbReference type="ARBA" id="ARBA00000822"/>
    </source>
</evidence>
<keyword evidence="11" id="KW-0624">Polysaccharide degradation</keyword>
<dbReference type="EC" id="3.2.1.14" evidence="3"/>
<accession>Q2GRR5</accession>
<evidence type="ECO:0000256" key="13">
    <source>
        <dbReference type="SAM" id="MobiDB-lite"/>
    </source>
</evidence>
<dbReference type="InParanoid" id="Q2GRR5"/>
<gene>
    <name evidence="17" type="ORF">CHGG_09339</name>
</gene>
<evidence type="ECO:0000256" key="6">
    <source>
        <dbReference type="ARBA" id="ARBA00022801"/>
    </source>
</evidence>
<keyword evidence="5" id="KW-0147">Chitin-binding</keyword>
<dbReference type="CDD" id="cd00035">
    <property type="entry name" value="ChtBD1"/>
    <property type="match status" value="1"/>
</dbReference>
<evidence type="ECO:0000259" key="16">
    <source>
        <dbReference type="PROSITE" id="PS51910"/>
    </source>
</evidence>
<dbReference type="PANTHER" id="PTHR47700:SF2">
    <property type="entry name" value="CHITINASE"/>
    <property type="match status" value="1"/>
</dbReference>
<protein>
    <recommendedName>
        <fullName evidence="3">chitinase</fullName>
        <ecNumber evidence="3">3.2.1.14</ecNumber>
    </recommendedName>
</protein>
<dbReference type="PANTHER" id="PTHR47700">
    <property type="entry name" value="V CHITINASE, PUTATIVE (AFU_ORTHOLOGUE AFUA_6G13720)-RELATED"/>
    <property type="match status" value="1"/>
</dbReference>
<dbReference type="OrthoDB" id="73875at2759"/>
<evidence type="ECO:0000256" key="4">
    <source>
        <dbReference type="ARBA" id="ARBA00022525"/>
    </source>
</evidence>
<keyword evidence="4" id="KW-0964">Secreted</keyword>
<dbReference type="Pfam" id="PF00704">
    <property type="entry name" value="Glyco_hydro_18"/>
    <property type="match status" value="1"/>
</dbReference>
<dbReference type="PROSITE" id="PS51910">
    <property type="entry name" value="GH18_2"/>
    <property type="match status" value="1"/>
</dbReference>
<dbReference type="InterPro" id="IPR036779">
    <property type="entry name" value="LysM_dom_sf"/>
</dbReference>
<evidence type="ECO:0000256" key="9">
    <source>
        <dbReference type="ARBA" id="ARBA00023277"/>
    </source>
</evidence>
<dbReference type="GO" id="GO:0008843">
    <property type="term" value="F:endochitinase activity"/>
    <property type="evidence" value="ECO:0007669"/>
    <property type="project" value="UniProtKB-EC"/>
</dbReference>
<feature type="compositionally biased region" description="Pro residues" evidence="13">
    <location>
        <begin position="947"/>
        <end position="965"/>
    </location>
</feature>
<keyword evidence="18" id="KW-1185">Reference proteome</keyword>
<dbReference type="GO" id="GO:0000272">
    <property type="term" value="P:polysaccharide catabolic process"/>
    <property type="evidence" value="ECO:0007669"/>
    <property type="project" value="UniProtKB-KW"/>
</dbReference>
<dbReference type="Proteomes" id="UP000001056">
    <property type="component" value="Unassembled WGS sequence"/>
</dbReference>
<reference evidence="18" key="1">
    <citation type="journal article" date="2015" name="Genome Announc.">
        <title>Draft genome sequence of the cellulolytic fungus Chaetomium globosum.</title>
        <authorList>
            <person name="Cuomo C.A."/>
            <person name="Untereiner W.A."/>
            <person name="Ma L.-J."/>
            <person name="Grabherr M."/>
            <person name="Birren B.W."/>
        </authorList>
    </citation>
    <scope>NUCLEOTIDE SEQUENCE [LARGE SCALE GENOMIC DNA]</scope>
    <source>
        <strain evidence="18">ATCC 6205 / CBS 148.51 / DSM 1962 / NBRC 6347 / NRRL 1970</strain>
    </source>
</reference>
<dbReference type="CDD" id="cd00118">
    <property type="entry name" value="LysM"/>
    <property type="match status" value="1"/>
</dbReference>
<dbReference type="SUPFAM" id="SSF51445">
    <property type="entry name" value="(Trans)glycosidases"/>
    <property type="match status" value="1"/>
</dbReference>
<dbReference type="SMART" id="SM00257">
    <property type="entry name" value="LysM"/>
    <property type="match status" value="2"/>
</dbReference>
<dbReference type="GO" id="GO:0005576">
    <property type="term" value="C:extracellular region"/>
    <property type="evidence" value="ECO:0007669"/>
    <property type="project" value="UniProtKB-SubCell"/>
</dbReference>
<keyword evidence="10 12" id="KW-0326">Glycosidase</keyword>
<keyword evidence="7" id="KW-0146">Chitin degradation</keyword>
<dbReference type="SUPFAM" id="SSF54106">
    <property type="entry name" value="LysM domain"/>
    <property type="match status" value="2"/>
</dbReference>
<keyword evidence="8" id="KW-0843">Virulence</keyword>
<evidence type="ECO:0000256" key="2">
    <source>
        <dbReference type="ARBA" id="ARBA00004613"/>
    </source>
</evidence>
<keyword evidence="9" id="KW-0119">Carbohydrate metabolism</keyword>
<dbReference type="Gene3D" id="3.20.20.80">
    <property type="entry name" value="Glycosidases"/>
    <property type="match status" value="1"/>
</dbReference>
<evidence type="ECO:0000256" key="10">
    <source>
        <dbReference type="ARBA" id="ARBA00023295"/>
    </source>
</evidence>
<dbReference type="InterPro" id="IPR001223">
    <property type="entry name" value="Glyco_hydro18_cat"/>
</dbReference>
<evidence type="ECO:0000256" key="8">
    <source>
        <dbReference type="ARBA" id="ARBA00023026"/>
    </source>
</evidence>
<dbReference type="RefSeq" id="XP_001227266.1">
    <property type="nucleotide sequence ID" value="XM_001227265.1"/>
</dbReference>
<evidence type="ECO:0000256" key="11">
    <source>
        <dbReference type="ARBA" id="ARBA00023326"/>
    </source>
</evidence>
<dbReference type="STRING" id="306901.Q2GRR5"/>
<keyword evidence="6 12" id="KW-0378">Hydrolase</keyword>
<dbReference type="InterPro" id="IPR017853">
    <property type="entry name" value="GH"/>
</dbReference>
<keyword evidence="14" id="KW-0732">Signal</keyword>
<evidence type="ECO:0000256" key="5">
    <source>
        <dbReference type="ARBA" id="ARBA00022669"/>
    </source>
</evidence>
<dbReference type="InterPro" id="IPR011583">
    <property type="entry name" value="Chitinase_II/V-like_cat"/>
</dbReference>
<feature type="region of interest" description="Disordered" evidence="13">
    <location>
        <begin position="947"/>
        <end position="1026"/>
    </location>
</feature>
<feature type="domain" description="GH18" evidence="16">
    <location>
        <begin position="493"/>
        <end position="1026"/>
    </location>
</feature>
<feature type="chain" id="PRO_5004208538" description="chitinase" evidence="14">
    <location>
        <begin position="25"/>
        <end position="1026"/>
    </location>
</feature>
<dbReference type="GeneID" id="4395683"/>
<feature type="domain" description="LysM" evidence="15">
    <location>
        <begin position="350"/>
        <end position="398"/>
    </location>
</feature>
<dbReference type="Gene3D" id="3.10.350.10">
    <property type="entry name" value="LysM domain"/>
    <property type="match status" value="2"/>
</dbReference>
<dbReference type="InterPro" id="IPR001579">
    <property type="entry name" value="Glyco_hydro_18_chit_AS"/>
</dbReference>